<organism evidence="3 4">
    <name type="scientific">Tritrichomonas musculus</name>
    <dbReference type="NCBI Taxonomy" id="1915356"/>
    <lineage>
        <taxon>Eukaryota</taxon>
        <taxon>Metamonada</taxon>
        <taxon>Parabasalia</taxon>
        <taxon>Tritrichomonadida</taxon>
        <taxon>Tritrichomonadidae</taxon>
        <taxon>Tritrichomonas</taxon>
    </lineage>
</organism>
<feature type="coiled-coil region" evidence="1">
    <location>
        <begin position="284"/>
        <end position="318"/>
    </location>
</feature>
<feature type="compositionally biased region" description="Polar residues" evidence="2">
    <location>
        <begin position="1959"/>
        <end position="1969"/>
    </location>
</feature>
<feature type="coiled-coil region" evidence="1">
    <location>
        <begin position="1611"/>
        <end position="1638"/>
    </location>
</feature>
<feature type="coiled-coil region" evidence="1">
    <location>
        <begin position="1785"/>
        <end position="1881"/>
    </location>
</feature>
<feature type="region of interest" description="Disordered" evidence="2">
    <location>
        <begin position="126"/>
        <end position="148"/>
    </location>
</feature>
<keyword evidence="4" id="KW-1185">Reference proteome</keyword>
<feature type="region of interest" description="Disordered" evidence="2">
    <location>
        <begin position="969"/>
        <end position="1007"/>
    </location>
</feature>
<feature type="region of interest" description="Disordered" evidence="2">
    <location>
        <begin position="817"/>
        <end position="836"/>
    </location>
</feature>
<evidence type="ECO:0000313" key="4">
    <source>
        <dbReference type="Proteomes" id="UP001470230"/>
    </source>
</evidence>
<dbReference type="Proteomes" id="UP001470230">
    <property type="component" value="Unassembled WGS sequence"/>
</dbReference>
<sequence length="2117" mass="242649">MEMLTPSTDKGSFSSYNITKMKAILINQQTFIEQILQTLITCNPQNTQFTNQITTIQKDFQKSIDEDNKEASSSSFANFIETTESNIACIKIDIDQINKQSNENSEVITTLNANLQSLRDDFELFKMKKSTPSSPRKKNDRQPDVDMEKIRSDVDSLKNALDVINENYASQEDLQNCRNSIQKFDEIAKKLDDTASSFTKLSNDQQQIEKQLTSLQNQDFQGQIRQIKNDQKSQDSKLQQISDIQSQLRELKSSMVQTRSVSLSDNDVKFSQINKQLDDISNMQNKSTENLTSLKSNLEQQSKEIQKLAGRMDNVESSNSQNASEISSISPIKQQINELATSQNSTTGTINEMKARIDDFESKYSQPLIDRISQIEKSSSKSNEIDDLKQSLLNTISQIEGQLNESTNKQNNEIKELKQALSNHLSQIEEQLNQSSKQNVEIDEIKQTLSNNISQIEDQLKENANKQNNETEEFKQTTSNRLSQIEEKLKQSNLQKSENDEIKQTLSNQLNEIGEFKQATSNRLSQIEEQLKQNNLQNREIEELKQTLSNQLNEIEELKQTLPNRLSQIEDHLNESNNKQNNEIDQIKQTLSNNISQFEGQLNECLKNSSQQQPVIDRDVILSAPEIEDVKDKLNEVNLSQNRTIEALNTLQSKFEEQQNQVTEPLLSRVAQLEDGILDREAILNMPEMAEISERLNNLSISQNKTIDAFNSMRSKLSENNERVSKIEEQLNQIELPSIPDDAERRLSLLEDKVSVTSGSDDFSLVKDRLNEIAASQSKTIETVNILRAKLDEAMNESPQELSERILQIESQLDDLSMRQQEQQGIEREAAPSAPDDELVDRLNEVSVSQSKTIETLNALRGKLEEQQVRVTEPLLSRVVQLEEGLSDMESWPDEIQEIKEKINGLQELLEQNQMLGGVQERDVHISNDNENIEELQSTINSLSDDLRQTKAKLNSLNDQYLTLKGKIQSMDASQSPRKQFEFPTFSSDDNDEDADDDEDGAGNSKLRKRVSKLEKIVAHLLPAEKLKMKMIPIDFCEEIDLDSETQDETLRRHNHEISVLAKDFIVLSNEVIDLEGDVNELKMNRKPPQQSEQEQPEQEHHEGRLDEDFVALKERVEEVSGFISKINEMNGNLTSHVRENTADIEILKEQQKDIQNELDQFDQARLDDVIEAVQERSVKVDSNDKNEDNSELNENVSVLKDRVDELTSAFNKLKDVNNALTSHVTSHDSSISELLARQDKLDSQLEELDSCPPSNVESKEAPKFDDSELNDNLAILKNRVDAVTSSFLKLKDVNEALISHVKRNDSEVARLSARMDQIEDIQSMDLKPFDEQNAPDTQKMKHDISCLKYEVRSILKEMKKPKEAFKEREVDLDSSNNDEKVEQLEEELETVKEQVRKMSEALQKGSLDEKVEQLEEELETVKEQVRKMNEALQKGSLDEKVEQLEEELETVKEQLQAREEGVIDNDSIGRLSSQVKKLVDNTNSQTSYIRKFQEVLNTVVHKEDELQSQIDNMKCEMKNQLVNDESEKVQQIEKDIRCIKYEVKKLLSNRPASHDKESTSVESRQHSFTEQKAELEQLKAQIEAQTEFLHAMSSQLKKVVDNANNQTAYIRQHNEILNALEEKEGETEDNIGRLQHDIGCIKHEVKKLKCEPLHRNISLGNDQISSEKVGEIESLLSQKVEEIITNINQINASQKLIVDNANMQRSRIAQIQTNLSQLDNSILQVEERLDLIESNDDNNNNNNVLEKIDLPSSTLSENDKYIIRSFSQKVDQITSLQEEIQSTLDGHSDQISDLNRKLKDLQKKQEPEEQISEQKVTDICAERDDAVISEIQEQIESIEQRLSGNFIKISDAHQKIAGKFEKIAIRFEKIAREIKSLKEQQKLNTLQIQERGVTLDIDIEREKENEKNVDLHNLTNEFLDFKRSQEALNENLKKMIVNANQQNSQQIQNALNLVRNELSQRSQQAKSMNQSQNQNPNVTQTQTKNSEFASFKREIEAEMRKELNLLKNSISKSGQQNDEKVIASRFNQLKDEMISLIKQNDDSLRNECEEKSNQLSSKYEEIDEAKKVANRIVKIVKGHDEKLKKLKDYLDYQSSVLSEVTGRDIQRMFSRPATPK</sequence>
<comment type="caution">
    <text evidence="3">The sequence shown here is derived from an EMBL/GenBank/DDBJ whole genome shotgun (WGS) entry which is preliminary data.</text>
</comment>
<feature type="region of interest" description="Disordered" evidence="2">
    <location>
        <begin position="1959"/>
        <end position="1987"/>
    </location>
</feature>
<protein>
    <recommendedName>
        <fullName evidence="5">Viral A-type inclusion protein</fullName>
    </recommendedName>
</protein>
<accession>A0ABR2K256</accession>
<evidence type="ECO:0000313" key="3">
    <source>
        <dbReference type="EMBL" id="KAK8885205.1"/>
    </source>
</evidence>
<feature type="region of interest" description="Disordered" evidence="2">
    <location>
        <begin position="1085"/>
        <end position="1105"/>
    </location>
</feature>
<keyword evidence="1" id="KW-0175">Coiled coil</keyword>
<dbReference type="EMBL" id="JAPFFF010000008">
    <property type="protein sequence ID" value="KAK8885205.1"/>
    <property type="molecule type" value="Genomic_DNA"/>
</dbReference>
<reference evidence="3 4" key="1">
    <citation type="submission" date="2024-04" db="EMBL/GenBank/DDBJ databases">
        <title>Tritrichomonas musculus Genome.</title>
        <authorList>
            <person name="Alves-Ferreira E."/>
            <person name="Grigg M."/>
            <person name="Lorenzi H."/>
            <person name="Galac M."/>
        </authorList>
    </citation>
    <scope>NUCLEOTIDE SEQUENCE [LARGE SCALE GENOMIC DNA]</scope>
    <source>
        <strain evidence="3 4">EAF2021</strain>
    </source>
</reference>
<feature type="compositionally biased region" description="Low complexity" evidence="2">
    <location>
        <begin position="1970"/>
        <end position="1986"/>
    </location>
</feature>
<name>A0ABR2K256_9EUKA</name>
<feature type="coiled-coil region" evidence="1">
    <location>
        <begin position="896"/>
        <end position="967"/>
    </location>
</feature>
<proteinExistence type="predicted"/>
<gene>
    <name evidence="3" type="ORF">M9Y10_044335</name>
</gene>
<feature type="compositionally biased region" description="Acidic residues" evidence="2">
    <location>
        <begin position="989"/>
        <end position="1001"/>
    </location>
</feature>
<dbReference type="PANTHER" id="PTHR18937">
    <property type="entry name" value="STRUCTURAL MAINTENANCE OF CHROMOSOMES SMC FAMILY MEMBER"/>
    <property type="match status" value="1"/>
</dbReference>
<feature type="coiled-coil region" evidence="1">
    <location>
        <begin position="1709"/>
        <end position="1736"/>
    </location>
</feature>
<evidence type="ECO:0008006" key="5">
    <source>
        <dbReference type="Google" id="ProtNLM"/>
    </source>
</evidence>
<evidence type="ECO:0000256" key="1">
    <source>
        <dbReference type="SAM" id="Coils"/>
    </source>
</evidence>
<feature type="coiled-coil region" evidence="1">
    <location>
        <begin position="1138"/>
        <end position="1210"/>
    </location>
</feature>
<evidence type="ECO:0000256" key="2">
    <source>
        <dbReference type="SAM" id="MobiDB-lite"/>
    </source>
</evidence>
<feature type="coiled-coil region" evidence="1">
    <location>
        <begin position="1375"/>
        <end position="1462"/>
    </location>
</feature>
<feature type="coiled-coil region" evidence="1">
    <location>
        <begin position="389"/>
        <end position="608"/>
    </location>
</feature>